<gene>
    <name evidence="1" type="ORF">DERF_006512</name>
</gene>
<accession>A0A922I7X1</accession>
<keyword evidence="2" id="KW-1185">Reference proteome</keyword>
<name>A0A922I7X1_DERFA</name>
<organism evidence="1 2">
    <name type="scientific">Dermatophagoides farinae</name>
    <name type="common">American house dust mite</name>
    <dbReference type="NCBI Taxonomy" id="6954"/>
    <lineage>
        <taxon>Eukaryota</taxon>
        <taxon>Metazoa</taxon>
        <taxon>Ecdysozoa</taxon>
        <taxon>Arthropoda</taxon>
        <taxon>Chelicerata</taxon>
        <taxon>Arachnida</taxon>
        <taxon>Acari</taxon>
        <taxon>Acariformes</taxon>
        <taxon>Sarcoptiformes</taxon>
        <taxon>Astigmata</taxon>
        <taxon>Psoroptidia</taxon>
        <taxon>Analgoidea</taxon>
        <taxon>Pyroglyphidae</taxon>
        <taxon>Dermatophagoidinae</taxon>
        <taxon>Dermatophagoides</taxon>
    </lineage>
</organism>
<reference evidence="1" key="1">
    <citation type="submission" date="2013-05" db="EMBL/GenBank/DDBJ databases">
        <authorList>
            <person name="Yim A.K.Y."/>
            <person name="Chan T.F."/>
            <person name="Ji K.M."/>
            <person name="Liu X.Y."/>
            <person name="Zhou J.W."/>
            <person name="Li R.Q."/>
            <person name="Yang K.Y."/>
            <person name="Li J."/>
            <person name="Li M."/>
            <person name="Law P.T.W."/>
            <person name="Wu Y.L."/>
            <person name="Cai Z.L."/>
            <person name="Qin H."/>
            <person name="Bao Y."/>
            <person name="Leung R.K.K."/>
            <person name="Ng P.K.S."/>
            <person name="Zou J."/>
            <person name="Zhong X.J."/>
            <person name="Ran P.X."/>
            <person name="Zhong N.S."/>
            <person name="Liu Z.G."/>
            <person name="Tsui S.K.W."/>
        </authorList>
    </citation>
    <scope>NUCLEOTIDE SEQUENCE</scope>
    <source>
        <strain evidence="1">Derf</strain>
        <tissue evidence="1">Whole organism</tissue>
    </source>
</reference>
<sequence>MIHFLYSFDARLWEGQICQVRVEISGNVSKISATVSDIDRRYLGLDFRPDFDGTSGIGPSFSHLSESSAYSPQKKFNAFELVDSINSSTVSISLSEHFASLRPPSWKHFRSV</sequence>
<comment type="caution">
    <text evidence="1">The sequence shown here is derived from an EMBL/GenBank/DDBJ whole genome shotgun (WGS) entry which is preliminary data.</text>
</comment>
<evidence type="ECO:0000313" key="1">
    <source>
        <dbReference type="EMBL" id="KAH9522958.1"/>
    </source>
</evidence>
<reference evidence="1" key="2">
    <citation type="journal article" date="2022" name="Res Sq">
        <title>Comparative Genomics Reveals Insights into the Divergent Evolution of Astigmatic Mites and Household Pest Adaptations.</title>
        <authorList>
            <person name="Xiong Q."/>
            <person name="Wan A.T.-Y."/>
            <person name="Liu X.-Y."/>
            <person name="Fung C.S.-H."/>
            <person name="Xiao X."/>
            <person name="Malainual N."/>
            <person name="Hou J."/>
            <person name="Wang L."/>
            <person name="Wang M."/>
            <person name="Yang K."/>
            <person name="Cui Y."/>
            <person name="Leung E."/>
            <person name="Nong W."/>
            <person name="Shin S.-K."/>
            <person name="Au S."/>
            <person name="Jeong K.Y."/>
            <person name="Chew F.T."/>
            <person name="Hui J."/>
            <person name="Leung T.F."/>
            <person name="Tungtrongchitr A."/>
            <person name="Zhong N."/>
            <person name="Liu Z."/>
            <person name="Tsui S."/>
        </authorList>
    </citation>
    <scope>NUCLEOTIDE SEQUENCE</scope>
    <source>
        <strain evidence="1">Derf</strain>
        <tissue evidence="1">Whole organism</tissue>
    </source>
</reference>
<protein>
    <submittedName>
        <fullName evidence="1">Uncharacterized protein</fullName>
    </submittedName>
</protein>
<dbReference type="AlphaFoldDB" id="A0A922I7X1"/>
<dbReference type="Proteomes" id="UP000790347">
    <property type="component" value="Unassembled WGS sequence"/>
</dbReference>
<evidence type="ECO:0000313" key="2">
    <source>
        <dbReference type="Proteomes" id="UP000790347"/>
    </source>
</evidence>
<dbReference type="EMBL" id="ASGP02000002">
    <property type="protein sequence ID" value="KAH9522958.1"/>
    <property type="molecule type" value="Genomic_DNA"/>
</dbReference>
<proteinExistence type="predicted"/>